<dbReference type="EMBL" id="JBBWYZ010000005">
    <property type="protein sequence ID" value="MEK9511394.1"/>
    <property type="molecule type" value="Genomic_DNA"/>
</dbReference>
<name>A0ABU9EI47_LIMFS</name>
<dbReference type="RefSeq" id="WP_150105303.1">
    <property type="nucleotide sequence ID" value="NZ_JBBWYZ010000005.1"/>
</dbReference>
<gene>
    <name evidence="1" type="ORF">AAEJ74_06710</name>
    <name evidence="2" type="ORF">AAEJ74_06725</name>
</gene>
<keyword evidence="3" id="KW-1185">Reference proteome</keyword>
<dbReference type="Proteomes" id="UP001387447">
    <property type="component" value="Unassembled WGS sequence"/>
</dbReference>
<evidence type="ECO:0000313" key="2">
    <source>
        <dbReference type="EMBL" id="MEK9511394.1"/>
    </source>
</evidence>
<dbReference type="EMBL" id="JBBWYZ010000005">
    <property type="protein sequence ID" value="MEK9511391.1"/>
    <property type="molecule type" value="Genomic_DNA"/>
</dbReference>
<accession>A0ABU9EI47</accession>
<evidence type="ECO:0000313" key="3">
    <source>
        <dbReference type="Proteomes" id="UP001387447"/>
    </source>
</evidence>
<evidence type="ECO:0000313" key="1">
    <source>
        <dbReference type="EMBL" id="MEK9511391.1"/>
    </source>
</evidence>
<protein>
    <submittedName>
        <fullName evidence="1">Uncharacterized protein</fullName>
    </submittedName>
</protein>
<reference evidence="1 3" key="1">
    <citation type="journal article" date="2024" name="Front. Microbiol.">
        <title>Transcriptomic insights into the dominance of two phototrophs throughout the water column of a tropical hypersaline-alkaline crater lake (Dziani Dzaha, Mayotte).</title>
        <authorList>
            <person name="Duperron S."/>
            <person name="Halary S."/>
            <person name="Bouly J.-P."/>
            <person name="Roussel T."/>
            <person name="Hugoni M."/>
            <person name="Bruto M."/>
            <person name="Oger P."/>
            <person name="Duval C."/>
            <person name="Woo A."/>
            <person name="Jezequiel D."/>
            <person name="Ader M."/>
            <person name="Leboulanger C."/>
            <person name="Agogue H."/>
            <person name="Grossi V."/>
            <person name="Trousselier M."/>
            <person name="Bernard C."/>
        </authorList>
    </citation>
    <scope>NUCLEOTIDE SEQUENCE [LARGE SCALE GENOMIC DNA]</scope>
    <source>
        <strain evidence="1 3">PMC 851.14</strain>
    </source>
</reference>
<comment type="caution">
    <text evidence="1">The sequence shown here is derived from an EMBL/GenBank/DDBJ whole genome shotgun (WGS) entry which is preliminary data.</text>
</comment>
<sequence length="90" mass="10021">MEERNPTPPYLSLLGFTQATKSDRFFCHISPCWVSPKPQRVIAFSVISLPVGFHPSHKGRSLFPSYLSLLGETQATNVGFHPSHKGRSPI</sequence>
<organism evidence="1 3">
    <name type="scientific">Limnospira fusiformis PMC 851.14</name>
    <dbReference type="NCBI Taxonomy" id="2219512"/>
    <lineage>
        <taxon>Bacteria</taxon>
        <taxon>Bacillati</taxon>
        <taxon>Cyanobacteriota</taxon>
        <taxon>Cyanophyceae</taxon>
        <taxon>Oscillatoriophycideae</taxon>
        <taxon>Oscillatoriales</taxon>
        <taxon>Sirenicapillariaceae</taxon>
        <taxon>Limnospira</taxon>
    </lineage>
</organism>
<proteinExistence type="predicted"/>